<keyword evidence="6" id="KW-1185">Reference proteome</keyword>
<organism evidence="5 6">
    <name type="scientific">Fibrella aestuarina BUZ 2</name>
    <dbReference type="NCBI Taxonomy" id="1166018"/>
    <lineage>
        <taxon>Bacteria</taxon>
        <taxon>Pseudomonadati</taxon>
        <taxon>Bacteroidota</taxon>
        <taxon>Cytophagia</taxon>
        <taxon>Cytophagales</taxon>
        <taxon>Spirosomataceae</taxon>
        <taxon>Fibrella</taxon>
    </lineage>
</organism>
<feature type="transmembrane region" description="Helical" evidence="2">
    <location>
        <begin position="192"/>
        <end position="211"/>
    </location>
</feature>
<dbReference type="PATRIC" id="fig|1166018.3.peg.4964"/>
<gene>
    <name evidence="5" type="ORF">FAES_3192</name>
</gene>
<dbReference type="InterPro" id="IPR050640">
    <property type="entry name" value="Bact_2-comp_sensor_kinase"/>
</dbReference>
<evidence type="ECO:0000313" key="6">
    <source>
        <dbReference type="Proteomes" id="UP000011058"/>
    </source>
</evidence>
<keyword evidence="2" id="KW-1133">Transmembrane helix</keyword>
<evidence type="ECO:0000256" key="2">
    <source>
        <dbReference type="SAM" id="Phobius"/>
    </source>
</evidence>
<dbReference type="RefSeq" id="WP_015332300.1">
    <property type="nucleotide sequence ID" value="NC_020054.1"/>
</dbReference>
<name>I0KAP8_9BACT</name>
<keyword evidence="5" id="KW-0808">Transferase</keyword>
<dbReference type="KEGG" id="fae:FAES_3192"/>
<evidence type="ECO:0000313" key="5">
    <source>
        <dbReference type="EMBL" id="CCH01201.1"/>
    </source>
</evidence>
<keyword evidence="5" id="KW-0418">Kinase</keyword>
<feature type="transmembrane region" description="Helical" evidence="2">
    <location>
        <begin position="93"/>
        <end position="113"/>
    </location>
</feature>
<feature type="domain" description="7TM-DISM receptor extracellular" evidence="4">
    <location>
        <begin position="9"/>
        <end position="212"/>
    </location>
</feature>
<dbReference type="Proteomes" id="UP000011058">
    <property type="component" value="Chromosome"/>
</dbReference>
<dbReference type="EMBL" id="HE796683">
    <property type="protein sequence ID" value="CCH01201.1"/>
    <property type="molecule type" value="Genomic_DNA"/>
</dbReference>
<dbReference type="OrthoDB" id="918368at2"/>
<dbReference type="Pfam" id="PF07695">
    <property type="entry name" value="7TMR-DISM_7TM"/>
    <property type="match status" value="1"/>
</dbReference>
<dbReference type="HOGENOM" id="CLU_020473_0_2_10"/>
<evidence type="ECO:0000259" key="4">
    <source>
        <dbReference type="Pfam" id="PF07695"/>
    </source>
</evidence>
<feature type="domain" description="Signal transduction histidine kinase internal region" evidence="3">
    <location>
        <begin position="256"/>
        <end position="333"/>
    </location>
</feature>
<dbReference type="AlphaFoldDB" id="I0KAP8"/>
<keyword evidence="2" id="KW-0812">Transmembrane</keyword>
<feature type="transmembrane region" description="Helical" evidence="2">
    <location>
        <begin position="125"/>
        <end position="143"/>
    </location>
</feature>
<dbReference type="PANTHER" id="PTHR34220:SF7">
    <property type="entry name" value="SENSOR HISTIDINE KINASE YPDA"/>
    <property type="match status" value="1"/>
</dbReference>
<protein>
    <submittedName>
        <fullName evidence="5">Signal transduction histidine kinase, LytS</fullName>
    </submittedName>
</protein>
<evidence type="ECO:0000259" key="3">
    <source>
        <dbReference type="Pfam" id="PF06580"/>
    </source>
</evidence>
<feature type="transmembrane region" description="Helical" evidence="2">
    <location>
        <begin position="155"/>
        <end position="177"/>
    </location>
</feature>
<dbReference type="GO" id="GO:0000155">
    <property type="term" value="F:phosphorelay sensor kinase activity"/>
    <property type="evidence" value="ECO:0007669"/>
    <property type="project" value="InterPro"/>
</dbReference>
<dbReference type="eggNOG" id="COG2972">
    <property type="taxonomic scope" value="Bacteria"/>
</dbReference>
<accession>I0KAP8</accession>
<dbReference type="PANTHER" id="PTHR34220">
    <property type="entry name" value="SENSOR HISTIDINE KINASE YPDA"/>
    <property type="match status" value="1"/>
</dbReference>
<keyword evidence="1" id="KW-0175">Coiled coil</keyword>
<feature type="transmembrane region" description="Helical" evidence="2">
    <location>
        <begin position="61"/>
        <end position="81"/>
    </location>
</feature>
<feature type="coiled-coil region" evidence="1">
    <location>
        <begin position="231"/>
        <end position="265"/>
    </location>
</feature>
<dbReference type="InterPro" id="IPR010559">
    <property type="entry name" value="Sig_transdc_His_kin_internal"/>
</dbReference>
<evidence type="ECO:0000256" key="1">
    <source>
        <dbReference type="SAM" id="Coils"/>
    </source>
</evidence>
<feature type="transmembrane region" description="Helical" evidence="2">
    <location>
        <begin position="33"/>
        <end position="49"/>
    </location>
</feature>
<sequence>MTYEVWSPLFLGMVLSMLLANLVQWFMYRERIYGLYTLYTTVWAVYFTINHIELPKNISNVYKVLLSYSGYILYLELAKLFLDLSQRPRLRRWIGWVQVALLLYILTKTYVYLFTDFWQTNLHSLLLQPVRFSLMGVGGYIIVTFYRSKDTVARLFVAGTASLLLNHLITTLLLIRSPNYSLQMPFWQHPDLFVQMGVVFDLIFFALGISYRHRREAVRKAVVEEQLAREREQHQREHLEAALSLERLKQEKTEVQMRALQSQINPHFLFNSLNSLSSLIDESPGQAGDFVDELSSVYRYLLRTNDGELTTVGLELRFIQSYFHLLKTRYGRRVRPDVAVPDTYLEALLPPLTLQLLVENAVKHNIALPDQPLTIRIGITPDGQLLVENNVQRRPIRVESNGVGLSNITDKYRLLNRAEPRIEEVDGWFRVTLPLLHTQQAVRTVVPPRIGNK</sequence>
<reference evidence="5 6" key="1">
    <citation type="journal article" date="2012" name="J. Bacteriol.">
        <title>Genome Sequence of Fibrella aestuarina BUZ 2T, a Filamentous Marine Bacterium.</title>
        <authorList>
            <person name="Filippini M."/>
            <person name="Qi W."/>
            <person name="Blom J."/>
            <person name="Goesmann A."/>
            <person name="Smits T.H."/>
            <person name="Bagheri H.C."/>
        </authorList>
    </citation>
    <scope>NUCLEOTIDE SEQUENCE [LARGE SCALE GENOMIC DNA]</scope>
    <source>
        <strain evidence="6">BUZ 2T</strain>
    </source>
</reference>
<dbReference type="Pfam" id="PF06580">
    <property type="entry name" value="His_kinase"/>
    <property type="match status" value="1"/>
</dbReference>
<dbReference type="InterPro" id="IPR011623">
    <property type="entry name" value="7TMR_DISM_rcpt_extracell_dom1"/>
</dbReference>
<proteinExistence type="predicted"/>
<dbReference type="GO" id="GO:0016020">
    <property type="term" value="C:membrane"/>
    <property type="evidence" value="ECO:0007669"/>
    <property type="project" value="InterPro"/>
</dbReference>
<feature type="transmembrane region" description="Helical" evidence="2">
    <location>
        <begin position="6"/>
        <end position="26"/>
    </location>
</feature>
<dbReference type="STRING" id="1166018.FAES_3192"/>
<keyword evidence="2" id="KW-0472">Membrane</keyword>